<dbReference type="EMBL" id="CP032548">
    <property type="protein sequence ID" value="AZJ36008.1"/>
    <property type="molecule type" value="Genomic_DNA"/>
</dbReference>
<proteinExistence type="predicted"/>
<dbReference type="SUPFAM" id="SSF54427">
    <property type="entry name" value="NTF2-like"/>
    <property type="match status" value="1"/>
</dbReference>
<feature type="domain" description="SnoaL-like" evidence="1">
    <location>
        <begin position="38"/>
        <end position="153"/>
    </location>
</feature>
<organism evidence="2 3">
    <name type="scientific">Tenacibaculum singaporense</name>
    <dbReference type="NCBI Taxonomy" id="2358479"/>
    <lineage>
        <taxon>Bacteria</taxon>
        <taxon>Pseudomonadati</taxon>
        <taxon>Bacteroidota</taxon>
        <taxon>Flavobacteriia</taxon>
        <taxon>Flavobacteriales</taxon>
        <taxon>Flavobacteriaceae</taxon>
        <taxon>Tenacibaculum</taxon>
    </lineage>
</organism>
<evidence type="ECO:0000313" key="3">
    <source>
        <dbReference type="Proteomes" id="UP000274593"/>
    </source>
</evidence>
<dbReference type="RefSeq" id="WP_125067758.1">
    <property type="nucleotide sequence ID" value="NZ_CP032548.1"/>
</dbReference>
<dbReference type="InterPro" id="IPR032710">
    <property type="entry name" value="NTF2-like_dom_sf"/>
</dbReference>
<dbReference type="InterPro" id="IPR037401">
    <property type="entry name" value="SnoaL-like"/>
</dbReference>
<dbReference type="Gene3D" id="3.10.450.50">
    <property type="match status" value="1"/>
</dbReference>
<evidence type="ECO:0000313" key="2">
    <source>
        <dbReference type="EMBL" id="AZJ36008.1"/>
    </source>
</evidence>
<accession>A0A3Q8RP57</accession>
<protein>
    <recommendedName>
        <fullName evidence="1">SnoaL-like domain-containing protein</fullName>
    </recommendedName>
</protein>
<keyword evidence="3" id="KW-1185">Reference proteome</keyword>
<dbReference type="Proteomes" id="UP000274593">
    <property type="component" value="Chromosome"/>
</dbReference>
<name>A0A3Q8RP57_9FLAO</name>
<sequence>MKKSIFLFLSLLILNQSCKVETLNPVKKEEIINSSYKVIEQVFEYSNNLDFKSGLNHYSDDPNAFYINDGIKSSLNDLKKSYSEIGPYVEELQNTIESWNAYVLSQDVVVFTLQVKLKFKLKEKPEMKKRFFWTATVQKQNESWVIVQSHDSNMSSE</sequence>
<dbReference type="Pfam" id="PF13474">
    <property type="entry name" value="SnoaL_3"/>
    <property type="match status" value="1"/>
</dbReference>
<gene>
    <name evidence="2" type="ORF">D6T69_10925</name>
</gene>
<dbReference type="KEGG" id="tsig:D6T69_10925"/>
<dbReference type="AlphaFoldDB" id="A0A3Q8RP57"/>
<evidence type="ECO:0000259" key="1">
    <source>
        <dbReference type="Pfam" id="PF13474"/>
    </source>
</evidence>
<reference evidence="2 3" key="1">
    <citation type="submission" date="2018-09" db="EMBL/GenBank/DDBJ databases">
        <title>Insights into the microbiota of Asian seabass (Lates calcarifer) with tenacibaculosis symptoms and description of sp. nov. Tenacibaculum singaporense.</title>
        <authorList>
            <person name="Miyake S."/>
            <person name="Soh M."/>
            <person name="Azman M.N."/>
            <person name="Ngoh S.Y."/>
            <person name="Orban L."/>
        </authorList>
    </citation>
    <scope>NUCLEOTIDE SEQUENCE [LARGE SCALE GENOMIC DNA]</scope>
    <source>
        <strain evidence="2 3">DSM 106434</strain>
    </source>
</reference>